<dbReference type="InterPro" id="IPR011110">
    <property type="entry name" value="Reg_prop"/>
</dbReference>
<dbReference type="EC" id="2.7.13.3" evidence="2"/>
<dbReference type="InterPro" id="IPR036097">
    <property type="entry name" value="HisK_dim/P_sf"/>
</dbReference>
<keyword evidence="5" id="KW-1133">Transmembrane helix</keyword>
<dbReference type="STRING" id="435880.SAMN04487988_10250"/>
<evidence type="ECO:0000259" key="6">
    <source>
        <dbReference type="PROSITE" id="PS50109"/>
    </source>
</evidence>
<dbReference type="AlphaFoldDB" id="A0A1I2Q5I0"/>
<dbReference type="Gene3D" id="2.60.40.10">
    <property type="entry name" value="Immunoglobulins"/>
    <property type="match status" value="1"/>
</dbReference>
<protein>
    <recommendedName>
        <fullName evidence="2">histidine kinase</fullName>
        <ecNumber evidence="2">2.7.13.3</ecNumber>
    </recommendedName>
</protein>
<evidence type="ECO:0000313" key="7">
    <source>
        <dbReference type="EMBL" id="SFG21507.1"/>
    </source>
</evidence>
<dbReference type="SUPFAM" id="SSF55874">
    <property type="entry name" value="ATPase domain of HSP90 chaperone/DNA topoisomerase II/histidine kinase"/>
    <property type="match status" value="1"/>
</dbReference>
<dbReference type="PANTHER" id="PTHR43547">
    <property type="entry name" value="TWO-COMPONENT HISTIDINE KINASE"/>
    <property type="match status" value="1"/>
</dbReference>
<dbReference type="SMART" id="SM00388">
    <property type="entry name" value="HisKA"/>
    <property type="match status" value="1"/>
</dbReference>
<evidence type="ECO:0000256" key="4">
    <source>
        <dbReference type="SAM" id="Coils"/>
    </source>
</evidence>
<evidence type="ECO:0000256" key="2">
    <source>
        <dbReference type="ARBA" id="ARBA00012438"/>
    </source>
</evidence>
<dbReference type="PANTHER" id="PTHR43547:SF2">
    <property type="entry name" value="HYBRID SIGNAL TRANSDUCTION HISTIDINE KINASE C"/>
    <property type="match status" value="1"/>
</dbReference>
<dbReference type="Pfam" id="PF02518">
    <property type="entry name" value="HATPase_c"/>
    <property type="match status" value="1"/>
</dbReference>
<evidence type="ECO:0000256" key="3">
    <source>
        <dbReference type="ARBA" id="ARBA00022553"/>
    </source>
</evidence>
<sequence>MFAVRNPNRYWFKAYPINFKPSTLVIFSFLVFFAACQGAIEQASVSNIEPTHTLLPTTIFLDSLSDSIQPIKKFISEYKPPLTKFIPHHLGETGDINQSLLVHPKPIHRPILKNNNEPVLDRAGNYYYLGDGGISHFTTLTSDDGLALDNITSSLLDQSGNLWFGTWGAGISKFDGTSFTNFSTAHGLSNNLVHCLAEDLNGNLWIGTEGGGISIYDGYSFTTLSQSDGLVNDVIYGIYHDSKGNTWIAGGNKGATKFDGESFTSFNKETGLSANSIIKIIEDKHGFIWFGTGNNGTFRFDGKDFIHFTIEDGLASNTILSISKDKAGNLWFGTDGGGISKYSQGTNLNQKGEFTSYTLADGLGNNQVWDIKEDLQGNIWLATGGGGVSKFDGEIFTNYTSSQGLAEDVVYTITTDKSDNKWIGTAGGGLVLFKGNAFTNFTPDLGIALNGVFGIQEDDKGNLWFGTNGEGITKYDGKSFTNFGTDQGLPHPLVISVFKDKEGKLWIGTGGGGLTLYREGLDDRSTASFTTFNKSNGMANDVIYAITEDSEGNLWIGTGGGGLVKFDWNITPNLEAGFTNYTTDQGLASNQVYSLLEDRNGKLWIGTGGGGVSRFDGKSFTNFTTAQGLANDIIWSILEDRRGNLWFASQGGGVSKFDGNSFSSFTTREGLGDDTVYDLLEDMDGNIFIGTNKGYTVIPAGFTSTPFDELRDNLEYYNTTNGYPVKDVNKGIYQDSQGNIWAGNGSDKTGLVKMRYQSLRKKKVKPIVRIKNITINENPVSWLSLKDSSDRDSSIQYPKNLYFTADEVRVFGRRLGYEERESKKKEFSNIQFSDVNRFENFPNKLTLPYSQNQITIDFGTDELVRPGLMEYRYILEGYNTSWSPVIRKSDATFGNIREGEYVFRVISRFTGPSEGEGKEWSDEAVYRFTVLPPLHRTWWAYLIYVIILLFGIKRVHVFQKSSALRKERERIQQKELDQAKEIEKAYRELKAAQAQLIQSEKMASLGELTAGIAHEIQNPLNFVNNFSELNKDLIQEIEEERAKNQEERDEILINEILKDIKENESKINHHGKRADSIVKGMLQHSRSGSGEKVPTNINTLADEYLRLSYHGMRAKDKSFQADFKTDFDPNLPKVNVVPQDIGRVLLNLINNAFQACAQRDLSGFENLTGLQPLVTLSTKNLGDKIQISVKDNGSGIPEDLKEKIFQPFFTTKPSGQGTGLGLSLSYDIVKAHGGALEVQSEPGNTVFRITFPI</sequence>
<dbReference type="RefSeq" id="WP_092788790.1">
    <property type="nucleotide sequence ID" value="NZ_FOPC01000002.1"/>
</dbReference>
<evidence type="ECO:0000313" key="8">
    <source>
        <dbReference type="Proteomes" id="UP000199642"/>
    </source>
</evidence>
<feature type="transmembrane region" description="Helical" evidence="5">
    <location>
        <begin position="938"/>
        <end position="956"/>
    </location>
</feature>
<feature type="coiled-coil region" evidence="4">
    <location>
        <begin position="972"/>
        <end position="1054"/>
    </location>
</feature>
<dbReference type="Proteomes" id="UP000199642">
    <property type="component" value="Unassembled WGS sequence"/>
</dbReference>
<evidence type="ECO:0000256" key="1">
    <source>
        <dbReference type="ARBA" id="ARBA00000085"/>
    </source>
</evidence>
<accession>A0A1I2Q5I0</accession>
<dbReference type="SMART" id="SM00387">
    <property type="entry name" value="HATPase_c"/>
    <property type="match status" value="1"/>
</dbReference>
<evidence type="ECO:0000256" key="5">
    <source>
        <dbReference type="SAM" id="Phobius"/>
    </source>
</evidence>
<feature type="domain" description="Histidine kinase" evidence="6">
    <location>
        <begin position="1011"/>
        <end position="1253"/>
    </location>
</feature>
<reference evidence="8" key="1">
    <citation type="submission" date="2016-10" db="EMBL/GenBank/DDBJ databases">
        <authorList>
            <person name="Varghese N."/>
            <person name="Submissions S."/>
        </authorList>
    </citation>
    <scope>NUCLEOTIDE SEQUENCE [LARGE SCALE GENOMIC DNA]</scope>
    <source>
        <strain evidence="8">DSM 19315</strain>
    </source>
</reference>
<dbReference type="CDD" id="cd00082">
    <property type="entry name" value="HisKA"/>
    <property type="match status" value="1"/>
</dbReference>
<keyword evidence="8" id="KW-1185">Reference proteome</keyword>
<keyword evidence="5" id="KW-0472">Membrane</keyword>
<organism evidence="7 8">
    <name type="scientific">Algoriphagus hitonicola</name>
    <dbReference type="NCBI Taxonomy" id="435880"/>
    <lineage>
        <taxon>Bacteria</taxon>
        <taxon>Pseudomonadati</taxon>
        <taxon>Bacteroidota</taxon>
        <taxon>Cytophagia</taxon>
        <taxon>Cytophagales</taxon>
        <taxon>Cyclobacteriaceae</taxon>
        <taxon>Algoriphagus</taxon>
    </lineage>
</organism>
<dbReference type="Gene3D" id="1.10.287.130">
    <property type="match status" value="1"/>
</dbReference>
<gene>
    <name evidence="7" type="ORF">SAMN04487988_10250</name>
</gene>
<dbReference type="SUPFAM" id="SSF63829">
    <property type="entry name" value="Calcium-dependent phosphotriesterase"/>
    <property type="match status" value="3"/>
</dbReference>
<keyword evidence="5" id="KW-0812">Transmembrane</keyword>
<dbReference type="InterPro" id="IPR005467">
    <property type="entry name" value="His_kinase_dom"/>
</dbReference>
<dbReference type="InterPro" id="IPR013783">
    <property type="entry name" value="Ig-like_fold"/>
</dbReference>
<dbReference type="Pfam" id="PF07494">
    <property type="entry name" value="Reg_prop"/>
    <property type="match status" value="9"/>
</dbReference>
<keyword evidence="3" id="KW-0597">Phosphoprotein</keyword>
<proteinExistence type="predicted"/>
<dbReference type="InterPro" id="IPR015943">
    <property type="entry name" value="WD40/YVTN_repeat-like_dom_sf"/>
</dbReference>
<dbReference type="InterPro" id="IPR003661">
    <property type="entry name" value="HisK_dim/P_dom"/>
</dbReference>
<dbReference type="InterPro" id="IPR003594">
    <property type="entry name" value="HATPase_dom"/>
</dbReference>
<dbReference type="Gene3D" id="2.130.10.10">
    <property type="entry name" value="YVTN repeat-like/Quinoprotein amine dehydrogenase"/>
    <property type="match status" value="6"/>
</dbReference>
<dbReference type="OrthoDB" id="9806995at2"/>
<dbReference type="Gene3D" id="3.30.565.10">
    <property type="entry name" value="Histidine kinase-like ATPase, C-terminal domain"/>
    <property type="match status" value="1"/>
</dbReference>
<keyword evidence="4" id="KW-0175">Coiled coil</keyword>
<comment type="catalytic activity">
    <reaction evidence="1">
        <text>ATP + protein L-histidine = ADP + protein N-phospho-L-histidine.</text>
        <dbReference type="EC" id="2.7.13.3"/>
    </reaction>
</comment>
<dbReference type="PROSITE" id="PS50109">
    <property type="entry name" value="HIS_KIN"/>
    <property type="match status" value="1"/>
</dbReference>
<dbReference type="PRINTS" id="PR00344">
    <property type="entry name" value="BCTRLSENSOR"/>
</dbReference>
<dbReference type="SUPFAM" id="SSF47384">
    <property type="entry name" value="Homodimeric domain of signal transducing histidine kinase"/>
    <property type="match status" value="1"/>
</dbReference>
<name>A0A1I2Q5I0_9BACT</name>
<dbReference type="InterPro" id="IPR004358">
    <property type="entry name" value="Sig_transdc_His_kin-like_C"/>
</dbReference>
<dbReference type="GO" id="GO:0000155">
    <property type="term" value="F:phosphorelay sensor kinase activity"/>
    <property type="evidence" value="ECO:0007669"/>
    <property type="project" value="InterPro"/>
</dbReference>
<dbReference type="EMBL" id="FOPC01000002">
    <property type="protein sequence ID" value="SFG21507.1"/>
    <property type="molecule type" value="Genomic_DNA"/>
</dbReference>
<dbReference type="InterPro" id="IPR036890">
    <property type="entry name" value="HATPase_C_sf"/>
</dbReference>